<dbReference type="AlphaFoldDB" id="A0A2A5ARI7"/>
<dbReference type="Gene3D" id="1.25.40.20">
    <property type="entry name" value="Ankyrin repeat-containing domain"/>
    <property type="match status" value="1"/>
</dbReference>
<dbReference type="PANTHER" id="PTHR34978:SF3">
    <property type="entry name" value="SLR0241 PROTEIN"/>
    <property type="match status" value="1"/>
</dbReference>
<keyword evidence="2" id="KW-1133">Transmembrane helix</keyword>
<evidence type="ECO:0000313" key="4">
    <source>
        <dbReference type="EMBL" id="PCJ21849.1"/>
    </source>
</evidence>
<dbReference type="Gene3D" id="3.30.2010.10">
    <property type="entry name" value="Metalloproteases ('zincins'), catalytic domain"/>
    <property type="match status" value="1"/>
</dbReference>
<dbReference type="SUPFAM" id="SSF48403">
    <property type="entry name" value="Ankyrin repeat"/>
    <property type="match status" value="1"/>
</dbReference>
<sequence>MTFALVLFLVFIFYHLSTVIVLSAVLNTVGKVSSWQPSTKQSYYLWLGMFLVVTVYPVLQTSWHAEGLSEAMLRSTILSAPALNYEVLPLSQLDMTAAAAATTSTNPAANLENSMAPPFVLISNSSNVYYIADQLAYLLVPLSSLLFFVLVVGALVSVIRTFRLLLATAWLIHRSDKVQLPPHICSNIFLPVLSNAKISTPMAAGVFHPVILLPSNMLMLLNDQQLHHVLLHEQVHHQRRDLWVSVVLRLASAAYWWSPSLRSVNKKIKLCREMICDEQAAKQAGDNIGYAQSLLDCAKISFVQRSIYSSSYIGVELVGYGSDLSQRISGLLNFKKPRHSLGLFLSLLACFCLSAGSYVSNASRGLLESEIIVRITQQHQLLDPGLGRALIEAVDQENITEIERLISEGLNPNVPIDVHGTALMVAVNNGSLLMVQELLRLGANPNQAAARRGNPLILASIRADKEIAAALLGAGADINVIVPRDETPLIKAAHYGQLEMVQYLVENGAEVNLGVRTSVHDGFEYRTALSRASSEEIKSFLAAAGAI</sequence>
<dbReference type="PANTHER" id="PTHR34978">
    <property type="entry name" value="POSSIBLE SENSOR-TRANSDUCER PROTEIN BLAR"/>
    <property type="match status" value="1"/>
</dbReference>
<dbReference type="SMART" id="SM00248">
    <property type="entry name" value="ANK"/>
    <property type="match status" value="3"/>
</dbReference>
<keyword evidence="1" id="KW-0040">ANK repeat</keyword>
<accession>A0A2A5ARI7</accession>
<feature type="repeat" description="ANK" evidence="1">
    <location>
        <begin position="418"/>
        <end position="450"/>
    </location>
</feature>
<feature type="transmembrane region" description="Helical" evidence="2">
    <location>
        <begin position="42"/>
        <end position="59"/>
    </location>
</feature>
<dbReference type="InterPro" id="IPR002110">
    <property type="entry name" value="Ankyrin_rpt"/>
</dbReference>
<evidence type="ECO:0000256" key="2">
    <source>
        <dbReference type="SAM" id="Phobius"/>
    </source>
</evidence>
<gene>
    <name evidence="4" type="ORF">COA96_15270</name>
</gene>
<dbReference type="PROSITE" id="PS50297">
    <property type="entry name" value="ANK_REP_REGION"/>
    <property type="match status" value="1"/>
</dbReference>
<evidence type="ECO:0000259" key="3">
    <source>
        <dbReference type="Pfam" id="PF05569"/>
    </source>
</evidence>
<dbReference type="PROSITE" id="PS50088">
    <property type="entry name" value="ANK_REPEAT"/>
    <property type="match status" value="2"/>
</dbReference>
<dbReference type="InterPro" id="IPR052173">
    <property type="entry name" value="Beta-lactam_resp_regulator"/>
</dbReference>
<feature type="transmembrane region" description="Helical" evidence="2">
    <location>
        <begin position="6"/>
        <end position="30"/>
    </location>
</feature>
<evidence type="ECO:0000256" key="1">
    <source>
        <dbReference type="PROSITE-ProRule" id="PRU00023"/>
    </source>
</evidence>
<reference evidence="5" key="1">
    <citation type="submission" date="2017-08" db="EMBL/GenBank/DDBJ databases">
        <title>A dynamic microbial community with high functional redundancy inhabits the cold, oxic subseafloor aquifer.</title>
        <authorList>
            <person name="Tully B.J."/>
            <person name="Wheat C.G."/>
            <person name="Glazer B.T."/>
            <person name="Huber J.A."/>
        </authorList>
    </citation>
    <scope>NUCLEOTIDE SEQUENCE [LARGE SCALE GENOMIC DNA]</scope>
</reference>
<keyword evidence="2" id="KW-0472">Membrane</keyword>
<feature type="transmembrane region" description="Helical" evidence="2">
    <location>
        <begin position="135"/>
        <end position="159"/>
    </location>
</feature>
<dbReference type="Pfam" id="PF05569">
    <property type="entry name" value="Peptidase_M56"/>
    <property type="match status" value="1"/>
</dbReference>
<name>A0A2A5ARI7_9GAMM</name>
<dbReference type="Proteomes" id="UP000218327">
    <property type="component" value="Unassembled WGS sequence"/>
</dbReference>
<protein>
    <recommendedName>
        <fullName evidence="3">Peptidase M56 domain-containing protein</fullName>
    </recommendedName>
</protein>
<feature type="repeat" description="ANK" evidence="1">
    <location>
        <begin position="484"/>
        <end position="516"/>
    </location>
</feature>
<dbReference type="InterPro" id="IPR036770">
    <property type="entry name" value="Ankyrin_rpt-contain_sf"/>
</dbReference>
<dbReference type="CDD" id="cd07341">
    <property type="entry name" value="M56_BlaR1_MecR1_like"/>
    <property type="match status" value="1"/>
</dbReference>
<organism evidence="4 5">
    <name type="scientific">SAR86 cluster bacterium</name>
    <dbReference type="NCBI Taxonomy" id="2030880"/>
    <lineage>
        <taxon>Bacteria</taxon>
        <taxon>Pseudomonadati</taxon>
        <taxon>Pseudomonadota</taxon>
        <taxon>Gammaproteobacteria</taxon>
        <taxon>SAR86 cluster</taxon>
    </lineage>
</organism>
<dbReference type="InterPro" id="IPR008756">
    <property type="entry name" value="Peptidase_M56"/>
</dbReference>
<keyword evidence="2" id="KW-0812">Transmembrane</keyword>
<comment type="caution">
    <text evidence="4">The sequence shown here is derived from an EMBL/GenBank/DDBJ whole genome shotgun (WGS) entry which is preliminary data.</text>
</comment>
<dbReference type="Pfam" id="PF12796">
    <property type="entry name" value="Ank_2"/>
    <property type="match status" value="1"/>
</dbReference>
<proteinExistence type="predicted"/>
<feature type="domain" description="Peptidase M56" evidence="3">
    <location>
        <begin position="19"/>
        <end position="329"/>
    </location>
</feature>
<dbReference type="EMBL" id="NVVJ01000071">
    <property type="protein sequence ID" value="PCJ21849.1"/>
    <property type="molecule type" value="Genomic_DNA"/>
</dbReference>
<evidence type="ECO:0000313" key="5">
    <source>
        <dbReference type="Proteomes" id="UP000218327"/>
    </source>
</evidence>